<feature type="compositionally biased region" description="Basic and acidic residues" evidence="1">
    <location>
        <begin position="191"/>
        <end position="206"/>
    </location>
</feature>
<feature type="region of interest" description="Disordered" evidence="1">
    <location>
        <begin position="1526"/>
        <end position="1553"/>
    </location>
</feature>
<feature type="region of interest" description="Disordered" evidence="1">
    <location>
        <begin position="1130"/>
        <end position="1158"/>
    </location>
</feature>
<dbReference type="InterPro" id="IPR013103">
    <property type="entry name" value="RVT_2"/>
</dbReference>
<feature type="region of interest" description="Disordered" evidence="1">
    <location>
        <begin position="1755"/>
        <end position="1789"/>
    </location>
</feature>
<protein>
    <submittedName>
        <fullName evidence="3">Copia protein (Gag-int-pol protein) [Cleaved into: Copia VLP protein</fullName>
    </submittedName>
</protein>
<proteinExistence type="predicted"/>
<dbReference type="Gene3D" id="3.30.420.10">
    <property type="entry name" value="Ribonuclease H-like superfamily/Ribonuclease H"/>
    <property type="match status" value="1"/>
</dbReference>
<feature type="compositionally biased region" description="Acidic residues" evidence="1">
    <location>
        <begin position="1502"/>
        <end position="1514"/>
    </location>
</feature>
<dbReference type="PROSITE" id="PS50994">
    <property type="entry name" value="INTEGRASE"/>
    <property type="match status" value="1"/>
</dbReference>
<evidence type="ECO:0000313" key="4">
    <source>
        <dbReference type="Proteomes" id="UP001642464"/>
    </source>
</evidence>
<dbReference type="EMBL" id="CAXAMM010002503">
    <property type="protein sequence ID" value="CAK8996376.1"/>
    <property type="molecule type" value="Genomic_DNA"/>
</dbReference>
<dbReference type="InterPro" id="IPR012337">
    <property type="entry name" value="RNaseH-like_sf"/>
</dbReference>
<evidence type="ECO:0000259" key="2">
    <source>
        <dbReference type="PROSITE" id="PS50994"/>
    </source>
</evidence>
<feature type="region of interest" description="Disordered" evidence="1">
    <location>
        <begin position="979"/>
        <end position="1000"/>
    </location>
</feature>
<feature type="compositionally biased region" description="Acidic residues" evidence="1">
    <location>
        <begin position="75"/>
        <end position="89"/>
    </location>
</feature>
<feature type="region of interest" description="Disordered" evidence="1">
    <location>
        <begin position="1487"/>
        <end position="1514"/>
    </location>
</feature>
<keyword evidence="4" id="KW-1185">Reference proteome</keyword>
<name>A0ABP0I1C3_9DINO</name>
<evidence type="ECO:0000313" key="3">
    <source>
        <dbReference type="EMBL" id="CAK8996376.1"/>
    </source>
</evidence>
<reference evidence="3 4" key="1">
    <citation type="submission" date="2024-02" db="EMBL/GenBank/DDBJ databases">
        <authorList>
            <person name="Chen Y."/>
            <person name="Shah S."/>
            <person name="Dougan E. K."/>
            <person name="Thang M."/>
            <person name="Chan C."/>
        </authorList>
    </citation>
    <scope>NUCLEOTIDE SEQUENCE [LARGE SCALE GENOMIC DNA]</scope>
</reference>
<feature type="compositionally biased region" description="Polar residues" evidence="1">
    <location>
        <begin position="208"/>
        <end position="232"/>
    </location>
</feature>
<evidence type="ECO:0000256" key="1">
    <source>
        <dbReference type="SAM" id="MobiDB-lite"/>
    </source>
</evidence>
<feature type="region of interest" description="Disordered" evidence="1">
    <location>
        <begin position="55"/>
        <end position="237"/>
    </location>
</feature>
<feature type="compositionally biased region" description="Basic and acidic residues" evidence="1">
    <location>
        <begin position="1768"/>
        <end position="1785"/>
    </location>
</feature>
<feature type="domain" description="Integrase catalytic" evidence="2">
    <location>
        <begin position="2442"/>
        <end position="2612"/>
    </location>
</feature>
<dbReference type="Pfam" id="PF07727">
    <property type="entry name" value="RVT_2"/>
    <property type="match status" value="2"/>
</dbReference>
<feature type="region of interest" description="Disordered" evidence="1">
    <location>
        <begin position="1678"/>
        <end position="1728"/>
    </location>
</feature>
<organism evidence="3 4">
    <name type="scientific">Durusdinium trenchii</name>
    <dbReference type="NCBI Taxonomy" id="1381693"/>
    <lineage>
        <taxon>Eukaryota</taxon>
        <taxon>Sar</taxon>
        <taxon>Alveolata</taxon>
        <taxon>Dinophyceae</taxon>
        <taxon>Suessiales</taxon>
        <taxon>Symbiodiniaceae</taxon>
        <taxon>Durusdinium</taxon>
    </lineage>
</organism>
<feature type="region of interest" description="Disordered" evidence="1">
    <location>
        <begin position="2717"/>
        <end position="2786"/>
    </location>
</feature>
<feature type="region of interest" description="Disordered" evidence="1">
    <location>
        <begin position="2860"/>
        <end position="2892"/>
    </location>
</feature>
<dbReference type="SUPFAM" id="SSF53098">
    <property type="entry name" value="Ribonuclease H-like"/>
    <property type="match status" value="1"/>
</dbReference>
<feature type="region of interest" description="Disordered" evidence="1">
    <location>
        <begin position="2659"/>
        <end position="2684"/>
    </location>
</feature>
<feature type="compositionally biased region" description="Low complexity" evidence="1">
    <location>
        <begin position="2666"/>
        <end position="2684"/>
    </location>
</feature>
<dbReference type="InterPro" id="IPR001584">
    <property type="entry name" value="Integrase_cat-core"/>
</dbReference>
<comment type="caution">
    <text evidence="3">The sequence shown here is derived from an EMBL/GenBank/DDBJ whole genome shotgun (WGS) entry which is preliminary data.</text>
</comment>
<feature type="compositionally biased region" description="Basic and acidic residues" evidence="1">
    <location>
        <begin position="1618"/>
        <end position="1651"/>
    </location>
</feature>
<feature type="compositionally biased region" description="Basic and acidic residues" evidence="1">
    <location>
        <begin position="1678"/>
        <end position="1687"/>
    </location>
</feature>
<sequence>MVDAEQKMYWLVHGTVLIRASFEHTRPIIDNNQSDVKDSSGPMDRAQQALQQIRGRGVTQYLDLSKSNKRKLEDVQSDEEKEEEDDDMPNTEVAPPEGLPPEPHGLKRSLTTHDSDASDEADNNSEYTPTEPPEEPGPAKVPRIGVDEPHSPSLPMPLEHERKEGDPSGDVLPEAEKLVKKEGDPTGEIDESYKEKAGETFAEKAKRFSQQETISFGPSRAKASTESRSTPYGNKPLSDDFALTSQEIGIDLLNDCQLPDGWHCEDGFVVMGEVHDMWELRGNHLILNHFLPRVGTYTPTTEDCPIKLEYLTKDRDSYDGSQHHHDRWKKKGTTSTGVWTGQTRFKINACDRKAAHEQFYAVSQGQKTMAKKADNEVSERHLCLADRLSFTKAKQKELESFFTNNVWTFDDPKNAPSERILTARFILTWKVQPDKSTKAKARLVLRGFQDPDALSGALNTNSPTLTRLSRGMILSICEMLQFRHFTSDISTAFLQGKPHGPERVLWVRLPKDAQRLLGIKDGEEKVMKLHKSMYGLVDAPRSWYVEAVSRILSIPGIKQHPLDACMFMIFDLDMPNQLNPEEPGALVGLFGIHVDDLVGGGNMDSPRFLEVKEQLQKLFTFRMWLDSGELEYCGCKIEKKENYTILHQSHYLHKMKPISLPEERKKQIARSSLSAESQAASECADSLLFVTTFWKILWQPHLALEDEKTPVLVHPPSMVLDAKALYDLLTKDEIQAACGADKRTAIETLVCQDKLRACRASVKWVSSEMQYADSLTKADSSQLLADRLRTHVTKITSDEGFQAAKKKDAHTRKIDQGSLWAFRQRYPMDDQAFQFLCTASPSAQQMVVDSFAPNKQDSDYSALDAGQRVHTRVSPCFSTLILYPPLAEIINYTRRCKETFNPAKRLRRHLRPIWPELKQISGHDPRAAMVGERSAVFLNAGDWVADWLSLAVDVSFQQLSLELQTLTELLQAVTSHKACPDSEWGERPDPDAAEGGRCPPQAAEVKRAVVEGVSSALIQRISLTQELKLLQELRRLWDESADLEAPPATAMRTMRKSVAGGGGQGPSRNRRIHLQEDLPMTSSEHLNIELDSDGFLEFVSEEAEDARSDLSSWNLVTSDLGGEDWFPVGDDDESPASTGLSGGGTPTAQFLRGEGEGDEGDEALISVEGGLKEVEVIPAPGCCLIAPSGSALELRVPHTQYVCRGAPGGEEPIKGEEEKTLKTLVGWADHFSNGPLTIDGVDFSAVSFLLGEWVDSLGHCVSVVARDEQSAKARISWDHKNQKKTKLWKTFLKIYREEANSPMVGRWICGNGRLLSADVGRVQWQREDGMDPHSSSLQGLLIGLREALRAVVTGMRHDRRQNVARVVLEVLDRGLEGRRRDGWRVKQVVQRSNRLESGGYMEISPARILQRQRDPSDRCAHSAACNSRARSGEEAACAGVKCMQCQHFELLPLVARARDGHLSLRLFHAPPLAMEKIDRADGETSYDWQWDDDDMVPGPYNPDEDDATDETPGDLDFDEVYDDHPWQWTPRTMSFDPDTSDSSMPELQRPDGSVHARRAMTIHDLLDMKPERPLNQKFPLMTRALIPQRCLSPKVPRDDPPPSREQAAQTMPVTGEPKAGKGADAGKSKAGKDVDAGKSKAGKGKGDGTLKDVKEAAETQFPEHRAVPAVVYTRDFETHTKEPRVPEGDQADEEQGTMEETHEDEGEQPPDELEAEPHDLDGEDEAEADADMSDLDLAAHCLTVTARRLSGMRLGRKFSGGGKSIAQRKAESDDKPKMGKDDSKTKGSGKKVLLTVAHPDGCNRSVTFNTDPNDKMESPYGTFFTYVVTSSPTMLIPTALILSLFSQPLQVLSPIVYKMPQRPPAWLQAWRNLVRTLLHAELLLGRVMSQAVRLRIRPREWLAHQDPLLMDVKEKLYTRAMGPCPHDKITRYGNRHGRYSRCEDCNKKWKWDDAAQKWLEPAVRGSRQPPLPLPSSSTAISFEDKHHTPALRMGLSGPSKGYTAAMEAIKDREQAKKPSKSASTKPKRTHESYDIYEPQEIQTDDSSRKTYEKEINAYEALATHAQWRKDGCKADVLEVFGGKARISSLAGYFGLSAVQPFDLHYGIDLNTEDGTKLLWNALEVCKPLLVVVEWPCKEWSIFNRNMNYSWRLEELEALRDEQRPLVSLGADICEYQIAHDRLYLCENPLRSHIWNEPPVLRVRDHPDNIETTCDAGAYGKESKDGFPVQKPHRWITNSASIAEQLKHKLTTEQKHFTKKIEGTETTASGEYCDGLAQAILHGLQQEAKRRNPQRFHKQTNIGSRRGNSGTTSISSTAEQASTAAQVLYVQPSHDTTAWSEILDELETRFINTYKRPFNLGHEDELFKKLQHLGLDTDIYFDGGPPLTQQQRNSIARLHCNLGHAPKAEVVRILAAAGKLDSKILGALDALRCGSCIRMTKTVKPPPSSTSSTKYSGAFGDHLQSDIIYIRLLTGEAIPTIGIVCMSKNYHAAKTLRDRSPEHVLDVMHEIWYRPFGLPLSITLDSDGAYLAANQAWHQHLGIEHNVIPAEESWRLGKIGRRNALMRTLAERLIDQNGTEDLETIRQAEHNISDNLWLDDTGEAPPDATMLHEDEIFQFRPTKQPRLEHHEPTAEHAPEHEAATFPEVQPMTEPYTLATLPSPVAHGQGTTQASAAAASTETNIQQQQQQMNWQQNTSQQTVNVHQDRRKITVNIDSPTYQRYGPEPTFGPTPPTPRSIRGRSRAAPGTPLAPYDTAGQEQRPVPTTPALEQDTTAQDPTGFPEATAGDTADAQLAEPASTIEAPANTTYHVNWDNYLDIYDDNTATLWAPHWDGSPEYQSPQQPCRQFYKAYLSSSKRKQELAQQDVTDKPEQSDSESSDDQLTKSNQRQLTRQELKQLDRELPWREIMAMPWHVVEKFINSALTEYQGWMNWSSIRPLTRDEVMQVMNDPALKRRILKSRAAYKDKSKGIGELKAKTRVVLIGCQDPDLRQLTRDSPTPTRLSEAIIMAIAASGANRLFQGDGRLWSLWLSDAEKAFLQGEQDSTERHDLPLFMEPPSDPIIQASGGFSAPLYQVTGNCYGLSNAPRVWYKKVDRTVKGASFQQHSFDRCFYTHRGEDGLLDCLMIVHVDDFMAVYSETFNLDTLRSLFSWGSTTLITTSTPGEYRGKEISLHEENGKFYYKVTQRGFIENMHTAKLPKGRLSGDPGLTADEIKEYRSVCGCLQWLGGQTRPDVCAATSLTHRGGAAQIQDLQKLYDVMEHVRSTKEQGLTFSGIPPNLASVIVTFTDSSWANADKHKSQFGVLVTLCPPQVTQVTCNAVLLFWKSGRSPRVCRSTLAAEACAADEGGDRAAFINFFLTELLHGTKAYRGRAMFSSMLCVDAKSLYDCLVQENPSVTEKRLMVELRSVQQVFEPKCVRWVPTHLMHSDGLTKIDDGLMLALLKWCQAPWAQIVEEQQKPKNKDQCEMYAVPAL</sequence>
<accession>A0ABP0I1C3</accession>
<feature type="region of interest" description="Disordered" evidence="1">
    <location>
        <begin position="2011"/>
        <end position="2047"/>
    </location>
</feature>
<feature type="compositionally biased region" description="Basic and acidic residues" evidence="1">
    <location>
        <begin position="979"/>
        <end position="990"/>
    </location>
</feature>
<dbReference type="Proteomes" id="UP001642464">
    <property type="component" value="Unassembled WGS sequence"/>
</dbReference>
<feature type="compositionally biased region" description="Basic and acidic residues" evidence="1">
    <location>
        <begin position="174"/>
        <end position="184"/>
    </location>
</feature>
<dbReference type="InterPro" id="IPR036397">
    <property type="entry name" value="RNaseH_sf"/>
</dbReference>
<gene>
    <name evidence="3" type="ORF">SCF082_LOCUS4759</name>
</gene>
<feature type="region of interest" description="Disordered" evidence="1">
    <location>
        <begin position="1589"/>
        <end position="1651"/>
    </location>
</feature>
<feature type="compositionally biased region" description="Acidic residues" evidence="1">
    <location>
        <begin position="1689"/>
        <end position="1714"/>
    </location>
</feature>